<feature type="region of interest" description="Disordered" evidence="1">
    <location>
        <begin position="1"/>
        <end position="24"/>
    </location>
</feature>
<accession>A0A833S660</accession>
<keyword evidence="3" id="KW-1185">Reference proteome</keyword>
<name>A0A833S660_9HYME</name>
<comment type="caution">
    <text evidence="2">The sequence shown here is derived from an EMBL/GenBank/DDBJ whole genome shotgun (WGS) entry which is preliminary data.</text>
</comment>
<protein>
    <submittedName>
        <fullName evidence="2">Uncharacterized protein</fullName>
    </submittedName>
</protein>
<gene>
    <name evidence="2" type="ORF">E2986_14059</name>
</gene>
<evidence type="ECO:0000313" key="3">
    <source>
        <dbReference type="Proteomes" id="UP000655588"/>
    </source>
</evidence>
<organism evidence="2 3">
    <name type="scientific">Frieseomelitta varia</name>
    <dbReference type="NCBI Taxonomy" id="561572"/>
    <lineage>
        <taxon>Eukaryota</taxon>
        <taxon>Metazoa</taxon>
        <taxon>Ecdysozoa</taxon>
        <taxon>Arthropoda</taxon>
        <taxon>Hexapoda</taxon>
        <taxon>Insecta</taxon>
        <taxon>Pterygota</taxon>
        <taxon>Neoptera</taxon>
        <taxon>Endopterygota</taxon>
        <taxon>Hymenoptera</taxon>
        <taxon>Apocrita</taxon>
        <taxon>Aculeata</taxon>
        <taxon>Apoidea</taxon>
        <taxon>Anthophila</taxon>
        <taxon>Apidae</taxon>
        <taxon>Frieseomelitta</taxon>
    </lineage>
</organism>
<feature type="compositionally biased region" description="Basic and acidic residues" evidence="1">
    <location>
        <begin position="7"/>
        <end position="24"/>
    </location>
</feature>
<dbReference type="AlphaFoldDB" id="A0A833S660"/>
<evidence type="ECO:0000313" key="2">
    <source>
        <dbReference type="EMBL" id="KAF3421203.1"/>
    </source>
</evidence>
<reference evidence="2" key="1">
    <citation type="submission" date="2019-11" db="EMBL/GenBank/DDBJ databases">
        <title>The nuclear and mitochondrial genomes of Frieseomelitta varia - a highly eusocial stingless bee (Meliponini) with a permanently sterile worker caste.</title>
        <authorList>
            <person name="Freitas F.C.P."/>
            <person name="Lourenco A.P."/>
            <person name="Nunes F.M.F."/>
            <person name="Paschoal A.R."/>
            <person name="Abreu F.C.P."/>
            <person name="Barbin F.O."/>
            <person name="Bataglia L."/>
            <person name="Cardoso-Junior C.A.M."/>
            <person name="Cervoni M.S."/>
            <person name="Silva S.R."/>
            <person name="Dalarmi F."/>
            <person name="Del Lama M.A."/>
            <person name="Depintor T.S."/>
            <person name="Ferreira K.M."/>
            <person name="Goria P.S."/>
            <person name="Jaskot M.C."/>
            <person name="Lago D.C."/>
            <person name="Luna-Lucena D."/>
            <person name="Moda L.M."/>
            <person name="Nascimento L."/>
            <person name="Pedrino M."/>
            <person name="Rabico F.O."/>
            <person name="Sanches F.C."/>
            <person name="Santos D.E."/>
            <person name="Santos C.G."/>
            <person name="Vieira J."/>
            <person name="Lopes T.F."/>
            <person name="Barchuk A.R."/>
            <person name="Hartfelder K."/>
            <person name="Simoes Z.L.P."/>
            <person name="Bitondi M.M.G."/>
            <person name="Pinheiro D.G."/>
        </authorList>
    </citation>
    <scope>NUCLEOTIDE SEQUENCE</scope>
    <source>
        <strain evidence="2">USP_RPSP 00005682</strain>
        <tissue evidence="2">Whole individual</tissue>
    </source>
</reference>
<proteinExistence type="predicted"/>
<evidence type="ECO:0000256" key="1">
    <source>
        <dbReference type="SAM" id="MobiDB-lite"/>
    </source>
</evidence>
<dbReference type="EMBL" id="WNWW01000883">
    <property type="protein sequence ID" value="KAF3421203.1"/>
    <property type="molecule type" value="Genomic_DNA"/>
</dbReference>
<sequence>MMLQSRRNADHARLRPARKGEFSGRERERAFLPRVYRLLYCCN</sequence>
<dbReference type="Proteomes" id="UP000655588">
    <property type="component" value="Unassembled WGS sequence"/>
</dbReference>